<reference evidence="2 3" key="1">
    <citation type="journal article" date="2019" name="Genome Biol. Evol.">
        <title>Insights into the evolution of the New World diploid cottons (Gossypium, subgenus Houzingenia) based on genome sequencing.</title>
        <authorList>
            <person name="Grover C.E."/>
            <person name="Arick M.A. 2nd"/>
            <person name="Thrash A."/>
            <person name="Conover J.L."/>
            <person name="Sanders W.S."/>
            <person name="Peterson D.G."/>
            <person name="Frelichowski J.E."/>
            <person name="Scheffler J.A."/>
            <person name="Scheffler B.E."/>
            <person name="Wendel J.F."/>
        </authorList>
    </citation>
    <scope>NUCLEOTIDE SEQUENCE [LARGE SCALE GENOMIC DNA]</scope>
    <source>
        <strain evidence="2">1</strain>
        <tissue evidence="2">Leaf</tissue>
    </source>
</reference>
<organism evidence="2 3">
    <name type="scientific">Gossypium schwendimanii</name>
    <name type="common">Cotton</name>
    <dbReference type="NCBI Taxonomy" id="34291"/>
    <lineage>
        <taxon>Eukaryota</taxon>
        <taxon>Viridiplantae</taxon>
        <taxon>Streptophyta</taxon>
        <taxon>Embryophyta</taxon>
        <taxon>Tracheophyta</taxon>
        <taxon>Spermatophyta</taxon>
        <taxon>Magnoliopsida</taxon>
        <taxon>eudicotyledons</taxon>
        <taxon>Gunneridae</taxon>
        <taxon>Pentapetalae</taxon>
        <taxon>rosids</taxon>
        <taxon>malvids</taxon>
        <taxon>Malvales</taxon>
        <taxon>Malvaceae</taxon>
        <taxon>Malvoideae</taxon>
        <taxon>Gossypium</taxon>
    </lineage>
</organism>
<evidence type="ECO:0000313" key="2">
    <source>
        <dbReference type="EMBL" id="MBA0871820.1"/>
    </source>
</evidence>
<gene>
    <name evidence="2" type="ORF">Goshw_000022</name>
</gene>
<name>A0A7J9MLH7_GOSSC</name>
<feature type="region of interest" description="Disordered" evidence="1">
    <location>
        <begin position="1"/>
        <end position="23"/>
    </location>
</feature>
<dbReference type="AlphaFoldDB" id="A0A7J9MLH7"/>
<dbReference type="Proteomes" id="UP000593576">
    <property type="component" value="Unassembled WGS sequence"/>
</dbReference>
<protein>
    <submittedName>
        <fullName evidence="2">Uncharacterized protein</fullName>
    </submittedName>
</protein>
<evidence type="ECO:0000313" key="3">
    <source>
        <dbReference type="Proteomes" id="UP000593576"/>
    </source>
</evidence>
<sequence>MLSFLSPKSVQMKEMGSPPSSIEELGNITVENGLLRSDYLRTGHVFGSHIGGDFGEYKPLHSSFNAKLQAICESLELNQKQGNKKKKSSKGGEGVELSFIFISNSVGE</sequence>
<comment type="caution">
    <text evidence="2">The sequence shown here is derived from an EMBL/GenBank/DDBJ whole genome shotgun (WGS) entry which is preliminary data.</text>
</comment>
<evidence type="ECO:0000256" key="1">
    <source>
        <dbReference type="SAM" id="MobiDB-lite"/>
    </source>
</evidence>
<accession>A0A7J9MLH7</accession>
<dbReference type="EMBL" id="JABFAF010000012">
    <property type="protein sequence ID" value="MBA0871820.1"/>
    <property type="molecule type" value="Genomic_DNA"/>
</dbReference>
<proteinExistence type="predicted"/>
<keyword evidence="3" id="KW-1185">Reference proteome</keyword>
<dbReference type="OrthoDB" id="1751141at2759"/>